<dbReference type="GO" id="GO:0004519">
    <property type="term" value="F:endonuclease activity"/>
    <property type="evidence" value="ECO:0007669"/>
    <property type="project" value="UniProtKB-KW"/>
</dbReference>
<comment type="caution">
    <text evidence="2">The sequence shown here is derived from an EMBL/GenBank/DDBJ whole genome shotgun (WGS) entry which is preliminary data.</text>
</comment>
<dbReference type="GO" id="GO:0003677">
    <property type="term" value="F:DNA binding"/>
    <property type="evidence" value="ECO:0007669"/>
    <property type="project" value="TreeGrafter"/>
</dbReference>
<organism evidence="2 3">
    <name type="scientific">Popillia japonica</name>
    <name type="common">Japanese beetle</name>
    <dbReference type="NCBI Taxonomy" id="7064"/>
    <lineage>
        <taxon>Eukaryota</taxon>
        <taxon>Metazoa</taxon>
        <taxon>Ecdysozoa</taxon>
        <taxon>Arthropoda</taxon>
        <taxon>Hexapoda</taxon>
        <taxon>Insecta</taxon>
        <taxon>Pterygota</taxon>
        <taxon>Neoptera</taxon>
        <taxon>Endopterygota</taxon>
        <taxon>Coleoptera</taxon>
        <taxon>Polyphaga</taxon>
        <taxon>Scarabaeiformia</taxon>
        <taxon>Scarabaeidae</taxon>
        <taxon>Rutelinae</taxon>
        <taxon>Popillia</taxon>
    </lineage>
</organism>
<keyword evidence="2" id="KW-0540">Nuclease</keyword>
<keyword evidence="3" id="KW-1185">Reference proteome</keyword>
<reference evidence="2 3" key="1">
    <citation type="journal article" date="2024" name="BMC Genomics">
        <title>De novo assembly and annotation of Popillia japonica's genome with initial clues to its potential as an invasive pest.</title>
        <authorList>
            <person name="Cucini C."/>
            <person name="Boschi S."/>
            <person name="Funari R."/>
            <person name="Cardaioli E."/>
            <person name="Iannotti N."/>
            <person name="Marturano G."/>
            <person name="Paoli F."/>
            <person name="Bruttini M."/>
            <person name="Carapelli A."/>
            <person name="Frati F."/>
            <person name="Nardi F."/>
        </authorList>
    </citation>
    <scope>NUCLEOTIDE SEQUENCE [LARGE SCALE GENOMIC DNA]</scope>
    <source>
        <strain evidence="2">DMR45628</strain>
    </source>
</reference>
<proteinExistence type="predicted"/>
<dbReference type="Pfam" id="PF03184">
    <property type="entry name" value="DDE_1"/>
    <property type="match status" value="1"/>
</dbReference>
<feature type="domain" description="DDE-1" evidence="1">
    <location>
        <begin position="2"/>
        <end position="138"/>
    </location>
</feature>
<sequence>MVIIGKTKNPRSFKNIKKLPLTYKANKSAWLTSQLIEEEVRKWDAELKGRKVLLLVDNCPAHPFIPNVQIIELAFLPPNTTSFLQPMDQSVIKSLKGHYRKKLLIEVVESEGKTSVNIQQAVNFLSKAWENVTSTTIQYALRHTALCTNSTSDEVETEPEFYSDDDLPLTEWIQQFNMAGNDCLLTTASLTDKEILDSVRETEDQEQGA</sequence>
<dbReference type="PANTHER" id="PTHR19303">
    <property type="entry name" value="TRANSPOSON"/>
    <property type="match status" value="1"/>
</dbReference>
<gene>
    <name evidence="2" type="ORF">QE152_g40303</name>
</gene>
<dbReference type="AlphaFoldDB" id="A0AAW1HRX2"/>
<dbReference type="GO" id="GO:0005634">
    <property type="term" value="C:nucleus"/>
    <property type="evidence" value="ECO:0007669"/>
    <property type="project" value="TreeGrafter"/>
</dbReference>
<dbReference type="Proteomes" id="UP001458880">
    <property type="component" value="Unassembled WGS sequence"/>
</dbReference>
<keyword evidence="2" id="KW-0255">Endonuclease</keyword>
<dbReference type="PANTHER" id="PTHR19303:SF73">
    <property type="entry name" value="PROTEIN PDC2"/>
    <property type="match status" value="1"/>
</dbReference>
<evidence type="ECO:0000259" key="1">
    <source>
        <dbReference type="Pfam" id="PF03184"/>
    </source>
</evidence>
<evidence type="ECO:0000313" key="2">
    <source>
        <dbReference type="EMBL" id="KAK9679094.1"/>
    </source>
</evidence>
<accession>A0AAW1HRX2</accession>
<dbReference type="EMBL" id="JASPKY010001095">
    <property type="protein sequence ID" value="KAK9679094.1"/>
    <property type="molecule type" value="Genomic_DNA"/>
</dbReference>
<evidence type="ECO:0000313" key="3">
    <source>
        <dbReference type="Proteomes" id="UP001458880"/>
    </source>
</evidence>
<dbReference type="InterPro" id="IPR004875">
    <property type="entry name" value="DDE_SF_endonuclease_dom"/>
</dbReference>
<name>A0AAW1HRX2_POPJA</name>
<protein>
    <submittedName>
        <fullName evidence="2">DDE superfamily endonuclease</fullName>
    </submittedName>
</protein>
<dbReference type="InterPro" id="IPR050863">
    <property type="entry name" value="CenT-Element_Derived"/>
</dbReference>
<keyword evidence="2" id="KW-0378">Hydrolase</keyword>